<dbReference type="Gene3D" id="1.20.120.900">
    <property type="entry name" value="Pex19, mPTS binding domain"/>
    <property type="match status" value="1"/>
</dbReference>
<feature type="region of interest" description="Disordered" evidence="1">
    <location>
        <begin position="281"/>
        <end position="312"/>
    </location>
</feature>
<sequence>MADVPHTPAAAAAAATPAATTPAPTPAQQPPPVDLDSDDDFDDDDLLGEFQLGDVPGASAATAPGVAPGVGVAGAAGAAQAPPEVDDEWARMLQEGMRDLLKDVDENPEMHGQFEALAKELNEAMAASSASGEARPGTSSSTTAPTGSFQDQIRQTMERMKSSSAEVDAGLAEDADDDFLAQMLKSMGGGEAGEEDFSNMLVNMMEQLTSKEILYEPMKELNDKYPAWMQENEGKTKKEDLERYRMQMGIVREIVERFDRPGYKDENDEDREYIVERMQRMQSAGAPPAELMGDMAEGMQPPDMSAGDCGVQ</sequence>
<dbReference type="OMA" id="ASKEVMY"/>
<dbReference type="AlphaFoldDB" id="U4LJK8"/>
<dbReference type="EMBL" id="HF935279">
    <property type="protein sequence ID" value="CCX29560.1"/>
    <property type="molecule type" value="Genomic_DNA"/>
</dbReference>
<feature type="region of interest" description="Disordered" evidence="1">
    <location>
        <begin position="1"/>
        <end position="85"/>
    </location>
</feature>
<dbReference type="STRING" id="1076935.U4LJK8"/>
<keyword evidence="3" id="KW-1185">Reference proteome</keyword>
<evidence type="ECO:0000313" key="3">
    <source>
        <dbReference type="Proteomes" id="UP000018144"/>
    </source>
</evidence>
<dbReference type="PANTHER" id="PTHR12774:SF2">
    <property type="entry name" value="PEROXISOMAL BIOGENESIS FACTOR 19"/>
    <property type="match status" value="1"/>
</dbReference>
<accession>U4LJK8</accession>
<feature type="compositionally biased region" description="Low complexity" evidence="1">
    <location>
        <begin position="55"/>
        <end position="83"/>
    </location>
</feature>
<evidence type="ECO:0000313" key="2">
    <source>
        <dbReference type="EMBL" id="CCX29560.1"/>
    </source>
</evidence>
<dbReference type="GO" id="GO:0045046">
    <property type="term" value="P:protein import into peroxisome membrane"/>
    <property type="evidence" value="ECO:0007669"/>
    <property type="project" value="TreeGrafter"/>
</dbReference>
<dbReference type="InterPro" id="IPR038322">
    <property type="entry name" value="Pex19_C_sf"/>
</dbReference>
<feature type="region of interest" description="Disordered" evidence="1">
    <location>
        <begin position="100"/>
        <end position="168"/>
    </location>
</feature>
<feature type="compositionally biased region" description="Pro residues" evidence="1">
    <location>
        <begin position="23"/>
        <end position="33"/>
    </location>
</feature>
<dbReference type="InterPro" id="IPR006708">
    <property type="entry name" value="Pex19"/>
</dbReference>
<dbReference type="GO" id="GO:0033328">
    <property type="term" value="F:peroxisome membrane targeting sequence binding"/>
    <property type="evidence" value="ECO:0007669"/>
    <property type="project" value="TreeGrafter"/>
</dbReference>
<feature type="compositionally biased region" description="Basic and acidic residues" evidence="1">
    <location>
        <begin position="100"/>
        <end position="109"/>
    </location>
</feature>
<name>U4LJK8_PYROM</name>
<dbReference type="OrthoDB" id="21292at2759"/>
<dbReference type="PANTHER" id="PTHR12774">
    <property type="entry name" value="PEROXISOMAL BIOGENESIS FACTOR 19"/>
    <property type="match status" value="1"/>
</dbReference>
<feature type="compositionally biased region" description="Acidic residues" evidence="1">
    <location>
        <begin position="35"/>
        <end position="47"/>
    </location>
</feature>
<dbReference type="eggNOG" id="KOG3133">
    <property type="taxonomic scope" value="Eukaryota"/>
</dbReference>
<dbReference type="Pfam" id="PF04614">
    <property type="entry name" value="Pex19"/>
    <property type="match status" value="1"/>
</dbReference>
<organism evidence="2 3">
    <name type="scientific">Pyronema omphalodes (strain CBS 100304)</name>
    <name type="common">Pyronema confluens</name>
    <dbReference type="NCBI Taxonomy" id="1076935"/>
    <lineage>
        <taxon>Eukaryota</taxon>
        <taxon>Fungi</taxon>
        <taxon>Dikarya</taxon>
        <taxon>Ascomycota</taxon>
        <taxon>Pezizomycotina</taxon>
        <taxon>Pezizomycetes</taxon>
        <taxon>Pezizales</taxon>
        <taxon>Pyronemataceae</taxon>
        <taxon>Pyronema</taxon>
    </lineage>
</organism>
<reference evidence="2 3" key="1">
    <citation type="journal article" date="2013" name="PLoS Genet.">
        <title>The genome and development-dependent transcriptomes of Pyronema confluens: a window into fungal evolution.</title>
        <authorList>
            <person name="Traeger S."/>
            <person name="Altegoer F."/>
            <person name="Freitag M."/>
            <person name="Gabaldon T."/>
            <person name="Kempken F."/>
            <person name="Kumar A."/>
            <person name="Marcet-Houben M."/>
            <person name="Poggeler S."/>
            <person name="Stajich J.E."/>
            <person name="Nowrousian M."/>
        </authorList>
    </citation>
    <scope>NUCLEOTIDE SEQUENCE [LARGE SCALE GENOMIC DNA]</scope>
    <source>
        <strain evidence="3">CBS 100304</strain>
        <tissue evidence="2">Vegetative mycelium</tissue>
    </source>
</reference>
<gene>
    <name evidence="2" type="ORF">PCON_05631</name>
</gene>
<protein>
    <submittedName>
        <fullName evidence="2">Similar to Peroxisome biogenesis protein 19-1 acc. no. Q9SRQ3</fullName>
    </submittedName>
</protein>
<evidence type="ECO:0000256" key="1">
    <source>
        <dbReference type="SAM" id="MobiDB-lite"/>
    </source>
</evidence>
<dbReference type="GO" id="GO:0005778">
    <property type="term" value="C:peroxisomal membrane"/>
    <property type="evidence" value="ECO:0007669"/>
    <property type="project" value="TreeGrafter"/>
</dbReference>
<feature type="compositionally biased region" description="Low complexity" evidence="1">
    <location>
        <begin position="126"/>
        <end position="148"/>
    </location>
</feature>
<dbReference type="Proteomes" id="UP000018144">
    <property type="component" value="Unassembled WGS sequence"/>
</dbReference>
<feature type="compositionally biased region" description="Low complexity" evidence="1">
    <location>
        <begin position="7"/>
        <end position="22"/>
    </location>
</feature>
<proteinExistence type="predicted"/>